<evidence type="ECO:0000313" key="8">
    <source>
        <dbReference type="EMBL" id="KAF6006379.1"/>
    </source>
</evidence>
<keyword evidence="4 5" id="KW-0539">Nucleus</keyword>
<evidence type="ECO:0000256" key="1">
    <source>
        <dbReference type="ARBA" id="ARBA00010467"/>
    </source>
</evidence>
<dbReference type="PANTHER" id="PTHR16466:SF6">
    <property type="entry name" value="TELOMERIC REPEAT-BINDING FACTOR 2-INTERACTING PROTEIN 1"/>
    <property type="match status" value="1"/>
</dbReference>
<evidence type="ECO:0000256" key="5">
    <source>
        <dbReference type="RuleBase" id="RU367107"/>
    </source>
</evidence>
<dbReference type="InterPro" id="IPR039595">
    <property type="entry name" value="TE2IP/Rap1"/>
</dbReference>
<dbReference type="GO" id="GO:0031848">
    <property type="term" value="P:protection from non-homologous end joining at telomere"/>
    <property type="evidence" value="ECO:0007669"/>
    <property type="project" value="TreeGrafter"/>
</dbReference>
<dbReference type="SUPFAM" id="SSF46689">
    <property type="entry name" value="Homeodomain-like"/>
    <property type="match status" value="1"/>
</dbReference>
<evidence type="ECO:0000256" key="6">
    <source>
        <dbReference type="SAM" id="MobiDB-lite"/>
    </source>
</evidence>
<sequence length="585" mass="67623">MSSLTASNDDQLFVGPDGTSYIFYLCPPLNTNDLLIKMIEEHGGGVTYDLEHTCIVISVPGNVPDELRSAHIYSYKVIEDSVREGIQQEFGRYLIHNPEVEDIVQGEVDENGNTVIGAPDEGDMRSGSHLEDDNGFNTETNDLQVLPSTISASLATAVFPRRHGIKYFTPEEDAFLLEEIRKRPWLGFRGHQIYKEIAAMDFFRKRGRSYSSLRERIRTLKYHVGYVYKATKDHKLLVDENGNYVRTYLIKGRTTSFTAADDFALTKVIYQKLNPSEKPNGFETVLFPTNFFDKFCHIFVQHTSESWRQRFKNYLVIFGIKNYLKYYIVQKKQGLDPQPSNLANKEWMRARRELRKADNALRLYFPNIPMGNKFIDDNIDMIEVFTPVIISSNSNDSDEEPVRKKQHTSNNQPHQIESYDPELKEEPKTKPEQIIAFVDVPTTSFREKTFVRSYKKYGEPMDLKSIVASKPAFYAKLDSVFSQGSLSPKQLSFELRKIGIKEYYTVFLMHRCNSNRQLVKKSICHFIETNGHELLCIGPGAWSNKALSWLDKQNEHLNTLLKKYHGEENFESELRSLRRTKSISW</sequence>
<organism evidence="8 9">
    <name type="scientific">Dekkera bruxellensis</name>
    <name type="common">Brettanomyces custersii</name>
    <dbReference type="NCBI Taxonomy" id="5007"/>
    <lineage>
        <taxon>Eukaryota</taxon>
        <taxon>Fungi</taxon>
        <taxon>Dikarya</taxon>
        <taxon>Ascomycota</taxon>
        <taxon>Saccharomycotina</taxon>
        <taxon>Pichiomycetes</taxon>
        <taxon>Pichiales</taxon>
        <taxon>Pichiaceae</taxon>
        <taxon>Brettanomyces</taxon>
    </lineage>
</organism>
<comment type="subunit">
    <text evidence="5">Homodimer.</text>
</comment>
<reference evidence="8 9" key="1">
    <citation type="journal article" date="2020" name="Appl. Microbiol. Biotechnol.">
        <title>Targeted gene deletion in Brettanomyces bruxellensis with an expression-free CRISPR-Cas9 system.</title>
        <authorList>
            <person name="Varela C."/>
            <person name="Bartel C."/>
            <person name="Onetto C."/>
            <person name="Borneman A."/>
        </authorList>
    </citation>
    <scope>NUCLEOTIDE SEQUENCE [LARGE SCALE GENOMIC DNA]</scope>
    <source>
        <strain evidence="8 9">AWRI1613</strain>
    </source>
</reference>
<feature type="region of interest" description="Disordered" evidence="6">
    <location>
        <begin position="393"/>
        <end position="425"/>
    </location>
</feature>
<protein>
    <recommendedName>
        <fullName evidence="5">DNA-binding protein RAP1</fullName>
    </recommendedName>
</protein>
<dbReference type="AlphaFoldDB" id="A0A8H6B7Y8"/>
<comment type="function">
    <text evidence="5">Involved in the regulation of telomere length, clustering and has a specific role in telomere position effect (TPE).</text>
</comment>
<dbReference type="InterPro" id="IPR015280">
    <property type="entry name" value="Rap1_DNA-bd"/>
</dbReference>
<comment type="similarity">
    <text evidence="1 5">Belongs to the RAP1 family.</text>
</comment>
<comment type="subcellular location">
    <subcellularLocation>
        <location evidence="5">Nucleus</location>
    </subcellularLocation>
    <subcellularLocation>
        <location evidence="5">Chromosome</location>
        <location evidence="5">Telomere</location>
    </subcellularLocation>
</comment>
<keyword evidence="2 5" id="KW-0158">Chromosome</keyword>
<dbReference type="Pfam" id="PF09197">
    <property type="entry name" value="Rap1-DNA-bind"/>
    <property type="match status" value="1"/>
</dbReference>
<feature type="domain" description="Rap1 DNA-binding" evidence="7">
    <location>
        <begin position="281"/>
        <end position="339"/>
    </location>
</feature>
<dbReference type="Gene3D" id="1.10.10.60">
    <property type="entry name" value="Homeodomain-like"/>
    <property type="match status" value="2"/>
</dbReference>
<comment type="caution">
    <text evidence="8">The sequence shown here is derived from an EMBL/GenBank/DDBJ whole genome shotgun (WGS) entry which is preliminary data.</text>
</comment>
<dbReference type="GO" id="GO:0070187">
    <property type="term" value="C:shelterin complex"/>
    <property type="evidence" value="ECO:0007669"/>
    <property type="project" value="TreeGrafter"/>
</dbReference>
<proteinExistence type="inferred from homology"/>
<gene>
    <name evidence="8" type="ORF">HII12_005125</name>
</gene>
<dbReference type="InterPro" id="IPR009057">
    <property type="entry name" value="Homeodomain-like_sf"/>
</dbReference>
<dbReference type="GO" id="GO:0042162">
    <property type="term" value="F:telomeric DNA binding"/>
    <property type="evidence" value="ECO:0007669"/>
    <property type="project" value="TreeGrafter"/>
</dbReference>
<name>A0A8H6B7Y8_DEKBR</name>
<dbReference type="Proteomes" id="UP000568158">
    <property type="component" value="Unassembled WGS sequence"/>
</dbReference>
<evidence type="ECO:0000256" key="4">
    <source>
        <dbReference type="ARBA" id="ARBA00023242"/>
    </source>
</evidence>
<dbReference type="CDD" id="cd11655">
    <property type="entry name" value="rap1_myb-like"/>
    <property type="match status" value="1"/>
</dbReference>
<evidence type="ECO:0000259" key="7">
    <source>
        <dbReference type="Pfam" id="PF09197"/>
    </source>
</evidence>
<accession>A0A8H6B7Y8</accession>
<keyword evidence="3 5" id="KW-0779">Telomere</keyword>
<evidence type="ECO:0000256" key="2">
    <source>
        <dbReference type="ARBA" id="ARBA00022454"/>
    </source>
</evidence>
<dbReference type="GO" id="GO:0010833">
    <property type="term" value="P:telomere maintenance via telomere lengthening"/>
    <property type="evidence" value="ECO:0007669"/>
    <property type="project" value="UniProtKB-UniRule"/>
</dbReference>
<evidence type="ECO:0000313" key="9">
    <source>
        <dbReference type="Proteomes" id="UP000568158"/>
    </source>
</evidence>
<dbReference type="PANTHER" id="PTHR16466">
    <property type="entry name" value="TELOMERE REPEAT-BINDING FACTOR 2-INTERACTING PROTEIN 1"/>
    <property type="match status" value="1"/>
</dbReference>
<evidence type="ECO:0000256" key="3">
    <source>
        <dbReference type="ARBA" id="ARBA00022895"/>
    </source>
</evidence>
<dbReference type="EMBL" id="JABCYN010000053">
    <property type="protein sequence ID" value="KAF6006379.1"/>
    <property type="molecule type" value="Genomic_DNA"/>
</dbReference>